<protein>
    <recommendedName>
        <fullName evidence="2">DM2 domain-containing protein</fullName>
    </recommendedName>
</protein>
<dbReference type="SMART" id="SM00151">
    <property type="entry name" value="SWIB"/>
    <property type="match status" value="1"/>
</dbReference>
<feature type="compositionally biased region" description="Basic residues" evidence="1">
    <location>
        <begin position="172"/>
        <end position="181"/>
    </location>
</feature>
<reference evidence="3" key="1">
    <citation type="submission" date="2021-01" db="EMBL/GenBank/DDBJ databases">
        <authorList>
            <person name="Kaushik A."/>
        </authorList>
    </citation>
    <scope>NUCLEOTIDE SEQUENCE</scope>
    <source>
        <strain evidence="3">AG4-RS23</strain>
    </source>
</reference>
<feature type="domain" description="DM2" evidence="2">
    <location>
        <begin position="220"/>
        <end position="297"/>
    </location>
</feature>
<name>A0A8H3BMD8_9AGAM</name>
<comment type="caution">
    <text evidence="3">The sequence shown here is derived from an EMBL/GenBank/DDBJ whole genome shotgun (WGS) entry which is preliminary data.</text>
</comment>
<feature type="compositionally biased region" description="Basic residues" evidence="1">
    <location>
        <begin position="135"/>
        <end position="144"/>
    </location>
</feature>
<feature type="compositionally biased region" description="Basic and acidic residues" evidence="1">
    <location>
        <begin position="207"/>
        <end position="217"/>
    </location>
</feature>
<dbReference type="PANTHER" id="PTHR13844">
    <property type="entry name" value="SWI/SNF-RELATED MATRIX-ASSOCIATED ACTIN-DEPENDENT REGULATOR OF CHROMATIN SUBFAMILY D"/>
    <property type="match status" value="1"/>
</dbReference>
<organism evidence="3 4">
    <name type="scientific">Rhizoctonia solani</name>
    <dbReference type="NCBI Taxonomy" id="456999"/>
    <lineage>
        <taxon>Eukaryota</taxon>
        <taxon>Fungi</taxon>
        <taxon>Dikarya</taxon>
        <taxon>Basidiomycota</taxon>
        <taxon>Agaricomycotina</taxon>
        <taxon>Agaricomycetes</taxon>
        <taxon>Cantharellales</taxon>
        <taxon>Ceratobasidiaceae</taxon>
        <taxon>Rhizoctonia</taxon>
    </lineage>
</organism>
<proteinExistence type="predicted"/>
<dbReference type="Gene3D" id="1.10.245.10">
    <property type="entry name" value="SWIB/MDM2 domain"/>
    <property type="match status" value="1"/>
</dbReference>
<dbReference type="Pfam" id="PF02201">
    <property type="entry name" value="SWIB"/>
    <property type="match status" value="1"/>
</dbReference>
<dbReference type="Proteomes" id="UP000663861">
    <property type="component" value="Unassembled WGS sequence"/>
</dbReference>
<dbReference type="CDD" id="cd10567">
    <property type="entry name" value="SWIB-MDM2_like"/>
    <property type="match status" value="1"/>
</dbReference>
<feature type="compositionally biased region" description="Basic and acidic residues" evidence="1">
    <location>
        <begin position="62"/>
        <end position="76"/>
    </location>
</feature>
<dbReference type="SUPFAM" id="SSF47592">
    <property type="entry name" value="SWIB/MDM2 domain"/>
    <property type="match status" value="1"/>
</dbReference>
<accession>A0A8H3BMD8</accession>
<dbReference type="EMBL" id="CAJMWY010001120">
    <property type="protein sequence ID" value="CAE6459184.1"/>
    <property type="molecule type" value="Genomic_DNA"/>
</dbReference>
<sequence>MTTVPSLEPYILAILTAPAVDLKTVSAKRVRAQLKVNVPGLEDEWVRENKAEIDALTAAVFDRVRPEEDAQDETPKPEQSTPPAPLTPTSTITDSTSTKKRKRTVEEVADAEYARKLASELNGHNTRAGSVGKKKEPKSRRKVTKSAEEIHDSDDDETPGHNTRAGSVGKKKEPKSRRKVTKSAEEIHDSDDDETPKKKSKPRRSKKADSGDGETKKRGGYQKEYALSPALAAFTGVPALSRPQIVKKLWDHIKANSLQNPQDKREILCDEQMRSLFGVDKINMFQMNKVIGDHIINDPVQ</sequence>
<dbReference type="InterPro" id="IPR003121">
    <property type="entry name" value="SWIB_MDM2_domain"/>
</dbReference>
<evidence type="ECO:0000256" key="1">
    <source>
        <dbReference type="SAM" id="MobiDB-lite"/>
    </source>
</evidence>
<gene>
    <name evidence="3" type="ORF">RDB_LOCUS66217</name>
</gene>
<dbReference type="AlphaFoldDB" id="A0A8H3BMD8"/>
<evidence type="ECO:0000313" key="3">
    <source>
        <dbReference type="EMBL" id="CAE6459184.1"/>
    </source>
</evidence>
<evidence type="ECO:0000259" key="2">
    <source>
        <dbReference type="PROSITE" id="PS51925"/>
    </source>
</evidence>
<dbReference type="PROSITE" id="PS51925">
    <property type="entry name" value="SWIB_MDM2"/>
    <property type="match status" value="1"/>
</dbReference>
<evidence type="ECO:0000313" key="4">
    <source>
        <dbReference type="Proteomes" id="UP000663861"/>
    </source>
</evidence>
<feature type="region of interest" description="Disordered" evidence="1">
    <location>
        <begin position="62"/>
        <end position="224"/>
    </location>
</feature>
<feature type="compositionally biased region" description="Low complexity" evidence="1">
    <location>
        <begin position="87"/>
        <end position="96"/>
    </location>
</feature>
<dbReference type="InterPro" id="IPR036885">
    <property type="entry name" value="SWIB_MDM2_dom_sf"/>
</dbReference>
<dbReference type="InterPro" id="IPR019835">
    <property type="entry name" value="SWIB_domain"/>
</dbReference>